<dbReference type="InterPro" id="IPR006016">
    <property type="entry name" value="UspA"/>
</dbReference>
<reference evidence="3 4" key="1">
    <citation type="submission" date="2024-09" db="EMBL/GenBank/DDBJ databases">
        <authorList>
            <person name="Sun Q."/>
            <person name="Mori K."/>
        </authorList>
    </citation>
    <scope>NUCLEOTIDE SEQUENCE [LARGE SCALE GENOMIC DNA]</scope>
    <source>
        <strain evidence="3 4">CCM 7765</strain>
    </source>
</reference>
<comment type="similarity">
    <text evidence="1">Belongs to the universal stress protein A family.</text>
</comment>
<dbReference type="InterPro" id="IPR006015">
    <property type="entry name" value="Universal_stress_UspA"/>
</dbReference>
<dbReference type="Pfam" id="PF00582">
    <property type="entry name" value="Usp"/>
    <property type="match status" value="1"/>
</dbReference>
<gene>
    <name evidence="3" type="ORF">ACFFI0_16460</name>
</gene>
<protein>
    <submittedName>
        <fullName evidence="3">Universal stress protein</fullName>
    </submittedName>
</protein>
<dbReference type="EMBL" id="JBHLWO010000002">
    <property type="protein sequence ID" value="MFC0319918.1"/>
    <property type="molecule type" value="Genomic_DNA"/>
</dbReference>
<dbReference type="PRINTS" id="PR01438">
    <property type="entry name" value="UNVRSLSTRESS"/>
</dbReference>
<sequence>MKNILLMIDVANKKDNVLQYALKLAQSLKSNMILSCIIDDRTANYAQAFSELEKIKEDLKGHWVATDFKPVITSLVERGVFAETMFNLVKDLHIELILMGAADGKNTTGFLFGKKVREIVDKINCPILIIPEQVVFEGLKNILYVTDLRYTDFKIVMELAKLSEPLHVKLSMLHVCAEGLPDLTEDVIESLFTETISSRVKQRIRIFNAGKHGHAETIINRLMTSEDQGMLAIAHRKHHFFAHLFSDKPAEGAEVYKRVPILLMPVA</sequence>
<proteinExistence type="inferred from homology"/>
<evidence type="ECO:0000313" key="3">
    <source>
        <dbReference type="EMBL" id="MFC0319918.1"/>
    </source>
</evidence>
<dbReference type="RefSeq" id="WP_130855463.1">
    <property type="nucleotide sequence ID" value="NZ_JBHLWO010000002.1"/>
</dbReference>
<dbReference type="SUPFAM" id="SSF52402">
    <property type="entry name" value="Adenine nucleotide alpha hydrolases-like"/>
    <property type="match status" value="1"/>
</dbReference>
<evidence type="ECO:0000313" key="4">
    <source>
        <dbReference type="Proteomes" id="UP001589774"/>
    </source>
</evidence>
<feature type="domain" description="UspA" evidence="2">
    <location>
        <begin position="1"/>
        <end position="131"/>
    </location>
</feature>
<accession>A0ABV6HPR2</accession>
<evidence type="ECO:0000259" key="2">
    <source>
        <dbReference type="Pfam" id="PF00582"/>
    </source>
</evidence>
<dbReference type="Proteomes" id="UP001589774">
    <property type="component" value="Unassembled WGS sequence"/>
</dbReference>
<comment type="caution">
    <text evidence="3">The sequence shown here is derived from an EMBL/GenBank/DDBJ whole genome shotgun (WGS) entry which is preliminary data.</text>
</comment>
<evidence type="ECO:0000256" key="1">
    <source>
        <dbReference type="ARBA" id="ARBA00008791"/>
    </source>
</evidence>
<name>A0ABV6HPR2_9SPHI</name>
<organism evidence="3 4">
    <name type="scientific">Olivibacter oleidegradans</name>
    <dbReference type="NCBI Taxonomy" id="760123"/>
    <lineage>
        <taxon>Bacteria</taxon>
        <taxon>Pseudomonadati</taxon>
        <taxon>Bacteroidota</taxon>
        <taxon>Sphingobacteriia</taxon>
        <taxon>Sphingobacteriales</taxon>
        <taxon>Sphingobacteriaceae</taxon>
        <taxon>Olivibacter</taxon>
    </lineage>
</organism>
<dbReference type="Gene3D" id="3.40.50.12370">
    <property type="match status" value="1"/>
</dbReference>
<keyword evidence="4" id="KW-1185">Reference proteome</keyword>